<sequence length="190" mass="21294">MDMRVKLGWKKITAAALVITLMSGSTLLFADSIQDKIRVLMNGRELKDGAYLIDNKIYVPLRDMNAASDWDKSAGKVQVVKPNVHIFLFKGDTAFGNVNRGKLKFNVFSQVDSVHDDVESVKVAIEDPSGSIKDIQSQSNLQGKDNFWFRTYDFTYDFDTVGKYSVGFYVKLTGSSGYEKVAEKIITVLK</sequence>
<evidence type="ECO:0000313" key="1">
    <source>
        <dbReference type="EMBL" id="QCT02315.1"/>
    </source>
</evidence>
<dbReference type="AlphaFoldDB" id="A0A4P8XIW9"/>
<dbReference type="Proteomes" id="UP000300879">
    <property type="component" value="Chromosome"/>
</dbReference>
<evidence type="ECO:0000313" key="2">
    <source>
        <dbReference type="Proteomes" id="UP000300879"/>
    </source>
</evidence>
<protein>
    <recommendedName>
        <fullName evidence="3">Copper amine oxidase</fullName>
    </recommendedName>
</protein>
<gene>
    <name evidence="1" type="ORF">E6C60_1599</name>
</gene>
<reference evidence="1 2" key="1">
    <citation type="submission" date="2019-05" db="EMBL/GenBank/DDBJ databases">
        <authorList>
            <person name="Chen C."/>
        </authorList>
    </citation>
    <scope>NUCLEOTIDE SEQUENCE [LARGE SCALE GENOMIC DNA]</scope>
    <source>
        <strain evidence="1 2">HB172198</strain>
    </source>
</reference>
<accession>A0A4P8XIW9</accession>
<proteinExistence type="predicted"/>
<name>A0A4P8XIW9_9BACL</name>
<dbReference type="KEGG" id="palo:E6C60_1599"/>
<dbReference type="EMBL" id="CP040396">
    <property type="protein sequence ID" value="QCT02315.1"/>
    <property type="molecule type" value="Genomic_DNA"/>
</dbReference>
<keyword evidence="2" id="KW-1185">Reference proteome</keyword>
<evidence type="ECO:0008006" key="3">
    <source>
        <dbReference type="Google" id="ProtNLM"/>
    </source>
</evidence>
<organism evidence="1 2">
    <name type="scientific">Paenibacillus algicola</name>
    <dbReference type="NCBI Taxonomy" id="2565926"/>
    <lineage>
        <taxon>Bacteria</taxon>
        <taxon>Bacillati</taxon>
        <taxon>Bacillota</taxon>
        <taxon>Bacilli</taxon>
        <taxon>Bacillales</taxon>
        <taxon>Paenibacillaceae</taxon>
        <taxon>Paenibacillus</taxon>
    </lineage>
</organism>